<organism evidence="2 3">
    <name type="scientific">Leersia perrieri</name>
    <dbReference type="NCBI Taxonomy" id="77586"/>
    <lineage>
        <taxon>Eukaryota</taxon>
        <taxon>Viridiplantae</taxon>
        <taxon>Streptophyta</taxon>
        <taxon>Embryophyta</taxon>
        <taxon>Tracheophyta</taxon>
        <taxon>Spermatophyta</taxon>
        <taxon>Magnoliopsida</taxon>
        <taxon>Liliopsida</taxon>
        <taxon>Poales</taxon>
        <taxon>Poaceae</taxon>
        <taxon>BOP clade</taxon>
        <taxon>Oryzoideae</taxon>
        <taxon>Oryzeae</taxon>
        <taxon>Oryzinae</taxon>
        <taxon>Leersia</taxon>
    </lineage>
</organism>
<name>A0A0D9X5N4_9ORYZ</name>
<dbReference type="EnsemblPlants" id="LPERR08G06340.1">
    <property type="protein sequence ID" value="LPERR08G06340.1"/>
    <property type="gene ID" value="LPERR08G06340"/>
</dbReference>
<feature type="transmembrane region" description="Helical" evidence="1">
    <location>
        <begin position="84"/>
        <end position="102"/>
    </location>
</feature>
<evidence type="ECO:0000313" key="3">
    <source>
        <dbReference type="Proteomes" id="UP000032180"/>
    </source>
</evidence>
<protein>
    <submittedName>
        <fullName evidence="2">Uncharacterized protein</fullName>
    </submittedName>
</protein>
<dbReference type="AlphaFoldDB" id="A0A0D9X5N4"/>
<keyword evidence="3" id="KW-1185">Reference proteome</keyword>
<reference evidence="2" key="3">
    <citation type="submission" date="2015-04" db="UniProtKB">
        <authorList>
            <consortium name="EnsemblPlants"/>
        </authorList>
    </citation>
    <scope>IDENTIFICATION</scope>
</reference>
<keyword evidence="1" id="KW-0812">Transmembrane</keyword>
<proteinExistence type="predicted"/>
<sequence>MHAWQQVWKVGYVYPTLPSTTSGLQDPELRKHSPLGNIEVCNNLSGARPFVLHLYSSPARKSLAPTRCQKNNVEHLYHAPYSPFFSLLAVCDLVNLIWLNVFRNKL</sequence>
<reference evidence="3" key="2">
    <citation type="submission" date="2013-12" db="EMBL/GenBank/DDBJ databases">
        <authorList>
            <person name="Yu Y."/>
            <person name="Lee S."/>
            <person name="de Baynast K."/>
            <person name="Wissotski M."/>
            <person name="Liu L."/>
            <person name="Talag J."/>
            <person name="Goicoechea J."/>
            <person name="Angelova A."/>
            <person name="Jetty R."/>
            <person name="Kudrna D."/>
            <person name="Golser W."/>
            <person name="Rivera L."/>
            <person name="Zhang J."/>
            <person name="Wing R."/>
        </authorList>
    </citation>
    <scope>NUCLEOTIDE SEQUENCE</scope>
</reference>
<accession>A0A0D9X5N4</accession>
<keyword evidence="1" id="KW-0472">Membrane</keyword>
<dbReference type="Gramene" id="LPERR08G06340.1">
    <property type="protein sequence ID" value="LPERR08G06340.1"/>
    <property type="gene ID" value="LPERR08G06340"/>
</dbReference>
<dbReference type="HOGENOM" id="CLU_2227030_0_0_1"/>
<evidence type="ECO:0000256" key="1">
    <source>
        <dbReference type="SAM" id="Phobius"/>
    </source>
</evidence>
<evidence type="ECO:0000313" key="2">
    <source>
        <dbReference type="EnsemblPlants" id="LPERR08G06340.1"/>
    </source>
</evidence>
<reference evidence="2 3" key="1">
    <citation type="submission" date="2012-08" db="EMBL/GenBank/DDBJ databases">
        <title>Oryza genome evolution.</title>
        <authorList>
            <person name="Wing R.A."/>
        </authorList>
    </citation>
    <scope>NUCLEOTIDE SEQUENCE</scope>
</reference>
<dbReference type="Proteomes" id="UP000032180">
    <property type="component" value="Chromosome 8"/>
</dbReference>
<keyword evidence="1" id="KW-1133">Transmembrane helix</keyword>